<evidence type="ECO:0000256" key="1">
    <source>
        <dbReference type="SAM" id="MobiDB-lite"/>
    </source>
</evidence>
<dbReference type="AlphaFoldDB" id="A0A9D4V0N6"/>
<evidence type="ECO:0000313" key="2">
    <source>
        <dbReference type="EMBL" id="KAI5076827.1"/>
    </source>
</evidence>
<dbReference type="SUPFAM" id="SSF47473">
    <property type="entry name" value="EF-hand"/>
    <property type="match status" value="1"/>
</dbReference>
<feature type="region of interest" description="Disordered" evidence="1">
    <location>
        <begin position="120"/>
        <end position="174"/>
    </location>
</feature>
<organism evidence="2 3">
    <name type="scientific">Adiantum capillus-veneris</name>
    <name type="common">Maidenhair fern</name>
    <dbReference type="NCBI Taxonomy" id="13818"/>
    <lineage>
        <taxon>Eukaryota</taxon>
        <taxon>Viridiplantae</taxon>
        <taxon>Streptophyta</taxon>
        <taxon>Embryophyta</taxon>
        <taxon>Tracheophyta</taxon>
        <taxon>Polypodiopsida</taxon>
        <taxon>Polypodiidae</taxon>
        <taxon>Polypodiales</taxon>
        <taxon>Pteridineae</taxon>
        <taxon>Pteridaceae</taxon>
        <taxon>Vittarioideae</taxon>
        <taxon>Adiantum</taxon>
    </lineage>
</organism>
<keyword evidence="3" id="KW-1185">Reference proteome</keyword>
<dbReference type="InterPro" id="IPR011992">
    <property type="entry name" value="EF-hand-dom_pair"/>
</dbReference>
<feature type="non-terminal residue" evidence="2">
    <location>
        <position position="1"/>
    </location>
</feature>
<reference evidence="2" key="1">
    <citation type="submission" date="2021-01" db="EMBL/GenBank/DDBJ databases">
        <title>Adiantum capillus-veneris genome.</title>
        <authorList>
            <person name="Fang Y."/>
            <person name="Liao Q."/>
        </authorList>
    </citation>
    <scope>NUCLEOTIDE SEQUENCE</scope>
    <source>
        <strain evidence="2">H3</strain>
        <tissue evidence="2">Leaf</tissue>
    </source>
</reference>
<evidence type="ECO:0008006" key="4">
    <source>
        <dbReference type="Google" id="ProtNLM"/>
    </source>
</evidence>
<accession>A0A9D4V0N6</accession>
<proteinExistence type="predicted"/>
<sequence length="413" mass="43586">SHKVCFINPKSKANRVNYSYSGCTKSLGLIQLRREDQSSDPGGTNYKGLVCDTHTHGEVALSFKGQLKKLKDMAVNAAAGGGGGTWSGSAGYGGGAAARSSSNSGQNVEPWRETRAYEAGAAGGRGGAAWSSSNSGQYVDPGAEARPYEAGAAGGGGSAAAGSSSHSGQYVEPRGEATPAYAAGSAGGGINIDDATRLLLRVNAEVFYRRSAEMKAAMEEGFMEADEGRRGRVTLAELLKACGTLPEGCNPDAVSKLFRFLDGPFPTGSLTFPDYCVILHHIVGPGLRVCSFCASPILLMLGFTCRTCWEEGSPSSFDLCVPCFSSRSFPAFVEYGLIYTVMLNKTKAINAPISTNTNVAPAPPRLQTHEELQLFYMRLQQERQMAHMLANSIANVGAAVNALVPDTHTYTYI</sequence>
<evidence type="ECO:0000313" key="3">
    <source>
        <dbReference type="Proteomes" id="UP000886520"/>
    </source>
</evidence>
<feature type="region of interest" description="Disordered" evidence="1">
    <location>
        <begin position="91"/>
        <end position="110"/>
    </location>
</feature>
<comment type="caution">
    <text evidence="2">The sequence shown here is derived from an EMBL/GenBank/DDBJ whole genome shotgun (WGS) entry which is preliminary data.</text>
</comment>
<dbReference type="EMBL" id="JABFUD020000008">
    <property type="protein sequence ID" value="KAI5076827.1"/>
    <property type="molecule type" value="Genomic_DNA"/>
</dbReference>
<gene>
    <name evidence="2" type="ORF">GOP47_0008892</name>
</gene>
<dbReference type="OrthoDB" id="8785703at2759"/>
<protein>
    <recommendedName>
        <fullName evidence="4">EF-hand domain-containing protein</fullName>
    </recommendedName>
</protein>
<dbReference type="Proteomes" id="UP000886520">
    <property type="component" value="Chromosome 8"/>
</dbReference>
<name>A0A9D4V0N6_ADICA</name>